<feature type="compositionally biased region" description="Polar residues" evidence="3">
    <location>
        <begin position="46"/>
        <end position="67"/>
    </location>
</feature>
<organism evidence="4">
    <name type="scientific">Lepeophtheirus salmonis</name>
    <name type="common">Salmon louse</name>
    <name type="synonym">Caligus salmonis</name>
    <dbReference type="NCBI Taxonomy" id="72036"/>
    <lineage>
        <taxon>Eukaryota</taxon>
        <taxon>Metazoa</taxon>
        <taxon>Ecdysozoa</taxon>
        <taxon>Arthropoda</taxon>
        <taxon>Crustacea</taxon>
        <taxon>Multicrustacea</taxon>
        <taxon>Hexanauplia</taxon>
        <taxon>Copepoda</taxon>
        <taxon>Siphonostomatoida</taxon>
        <taxon>Caligidae</taxon>
        <taxon>Lepeophtheirus</taxon>
    </lineage>
</organism>
<dbReference type="GO" id="GO:0005886">
    <property type="term" value="C:plasma membrane"/>
    <property type="evidence" value="ECO:0007669"/>
    <property type="project" value="TreeGrafter"/>
</dbReference>
<dbReference type="GO" id="GO:0005246">
    <property type="term" value="F:calcium channel regulator activity"/>
    <property type="evidence" value="ECO:0007669"/>
    <property type="project" value="TreeGrafter"/>
</dbReference>
<evidence type="ECO:0000313" key="4">
    <source>
        <dbReference type="EMBL" id="CDW39530.1"/>
    </source>
</evidence>
<dbReference type="PANTHER" id="PTHR45775:SF6">
    <property type="entry name" value="RAD, GEM_KIR FAMILY MEMBER 2, ISOFORM C"/>
    <property type="match status" value="1"/>
</dbReference>
<dbReference type="SMART" id="SM00173">
    <property type="entry name" value="RAS"/>
    <property type="match status" value="1"/>
</dbReference>
<dbReference type="InterPro" id="IPR051641">
    <property type="entry name" value="RGK_GTP-binding_reg"/>
</dbReference>
<name>A0A0K2UNA7_LEPSM</name>
<dbReference type="Pfam" id="PF00071">
    <property type="entry name" value="Ras"/>
    <property type="match status" value="1"/>
</dbReference>
<dbReference type="SUPFAM" id="SSF52540">
    <property type="entry name" value="P-loop containing nucleoside triphosphate hydrolases"/>
    <property type="match status" value="1"/>
</dbReference>
<dbReference type="SMART" id="SM00175">
    <property type="entry name" value="RAB"/>
    <property type="match status" value="1"/>
</dbReference>
<feature type="non-terminal residue" evidence="4">
    <location>
        <position position="339"/>
    </location>
</feature>
<dbReference type="AlphaFoldDB" id="A0A0K2UNA7"/>
<feature type="region of interest" description="Disordered" evidence="3">
    <location>
        <begin position="1"/>
        <end position="67"/>
    </location>
</feature>
<dbReference type="GO" id="GO:0003924">
    <property type="term" value="F:GTPase activity"/>
    <property type="evidence" value="ECO:0007669"/>
    <property type="project" value="InterPro"/>
</dbReference>
<feature type="compositionally biased region" description="Low complexity" evidence="3">
    <location>
        <begin position="178"/>
        <end position="199"/>
    </location>
</feature>
<dbReference type="Gene3D" id="3.40.50.300">
    <property type="entry name" value="P-loop containing nucleotide triphosphate hydrolases"/>
    <property type="match status" value="1"/>
</dbReference>
<dbReference type="InterPro" id="IPR001806">
    <property type="entry name" value="Small_GTPase"/>
</dbReference>
<protein>
    <submittedName>
        <fullName evidence="4">Uncharacterized protein</fullName>
    </submittedName>
</protein>
<comment type="similarity">
    <text evidence="1">Belongs to the small GTPase superfamily. RGK family.</text>
</comment>
<feature type="region of interest" description="Disordered" evidence="3">
    <location>
        <begin position="122"/>
        <end position="200"/>
    </location>
</feature>
<dbReference type="PROSITE" id="PS51419">
    <property type="entry name" value="RAB"/>
    <property type="match status" value="1"/>
</dbReference>
<evidence type="ECO:0000256" key="1">
    <source>
        <dbReference type="ARBA" id="ARBA00008846"/>
    </source>
</evidence>
<dbReference type="EMBL" id="HACA01022169">
    <property type="protein sequence ID" value="CDW39530.1"/>
    <property type="molecule type" value="Transcribed_RNA"/>
</dbReference>
<proteinExistence type="inferred from homology"/>
<feature type="compositionally biased region" description="Polar residues" evidence="3">
    <location>
        <begin position="122"/>
        <end position="132"/>
    </location>
</feature>
<keyword evidence="2" id="KW-0597">Phosphoprotein</keyword>
<reference evidence="4" key="1">
    <citation type="submission" date="2014-05" db="EMBL/GenBank/DDBJ databases">
        <authorList>
            <person name="Chronopoulou M."/>
        </authorList>
    </citation>
    <scope>NUCLEOTIDE SEQUENCE</scope>
    <source>
        <tissue evidence="4">Whole organism</tissue>
    </source>
</reference>
<evidence type="ECO:0000256" key="3">
    <source>
        <dbReference type="SAM" id="MobiDB-lite"/>
    </source>
</evidence>
<dbReference type="PROSITE" id="PS51421">
    <property type="entry name" value="RAS"/>
    <property type="match status" value="1"/>
</dbReference>
<feature type="compositionally biased region" description="Basic residues" evidence="3">
    <location>
        <begin position="160"/>
        <end position="170"/>
    </location>
</feature>
<dbReference type="OrthoDB" id="5239715at2759"/>
<dbReference type="InterPro" id="IPR027417">
    <property type="entry name" value="P-loop_NTPase"/>
</dbReference>
<evidence type="ECO:0000256" key="2">
    <source>
        <dbReference type="ARBA" id="ARBA00022553"/>
    </source>
</evidence>
<sequence>GAPPAVPPNSIVHKPRKLSSSSPRSKSPPANNLLNARQSLDRRSSHTGILTRNSPSSSSVQYPRRSVMNTTMANTLIVPKRRSRGSSLPGNIILDQEDIYRLRNFSMAGKKVINRGDSLKTAKSNHSINSTGSSVELRGSSHRSSSVSADDYSSTASSRRPSKGSRRSSHRYTGYGAEGSSSSGQQTQPPQTQENSPSENSKLAVYKVAMLGASGVGKSALTSQFLSSDDMNTYDSVEDDVQKTVSLSVDGNESKLVFIDHSSTDMSVENQVSTYEPDGYIVVYAIDESESLKRAETILHYLKTEAIIEQHAVILVANKTDLVRSRVVSTNSGKAVAIR</sequence>
<accession>A0A0K2UNA7</accession>
<dbReference type="GO" id="GO:0005525">
    <property type="term" value="F:GTP binding"/>
    <property type="evidence" value="ECO:0007669"/>
    <property type="project" value="InterPro"/>
</dbReference>
<feature type="compositionally biased region" description="Low complexity" evidence="3">
    <location>
        <begin position="133"/>
        <end position="159"/>
    </location>
</feature>
<feature type="compositionally biased region" description="Low complexity" evidence="3">
    <location>
        <begin position="18"/>
        <end position="29"/>
    </location>
</feature>
<feature type="non-terminal residue" evidence="4">
    <location>
        <position position="1"/>
    </location>
</feature>
<dbReference type="PANTHER" id="PTHR45775">
    <property type="entry name" value="RAD, GEM/KIR FAMILY MEMBER 2, ISOFORM C"/>
    <property type="match status" value="1"/>
</dbReference>
<dbReference type="PRINTS" id="PR00449">
    <property type="entry name" value="RASTRNSFRMNG"/>
</dbReference>